<feature type="domain" description="Fumarylacetoacetase-like C-terminal" evidence="2">
    <location>
        <begin position="16"/>
        <end position="216"/>
    </location>
</feature>
<organism evidence="3 4">
    <name type="scientific">Comamonas resistens</name>
    <dbReference type="NCBI Taxonomy" id="3046670"/>
    <lineage>
        <taxon>Bacteria</taxon>
        <taxon>Pseudomonadati</taxon>
        <taxon>Pseudomonadota</taxon>
        <taxon>Betaproteobacteria</taxon>
        <taxon>Burkholderiales</taxon>
        <taxon>Comamonadaceae</taxon>
        <taxon>Comamonas</taxon>
    </lineage>
</organism>
<protein>
    <submittedName>
        <fullName evidence="3">Fumarylacetoacetate hydrolase family protein</fullName>
    </submittedName>
</protein>
<dbReference type="PANTHER" id="PTHR11820">
    <property type="entry name" value="ACYLPYRUVASE"/>
    <property type="match status" value="1"/>
</dbReference>
<dbReference type="RefSeq" id="WP_283486739.1">
    <property type="nucleotide sequence ID" value="NZ_CP125947.1"/>
</dbReference>
<dbReference type="Pfam" id="PF01557">
    <property type="entry name" value="FAA_hydrolase"/>
    <property type="match status" value="1"/>
</dbReference>
<keyword evidence="1" id="KW-0479">Metal-binding</keyword>
<evidence type="ECO:0000256" key="1">
    <source>
        <dbReference type="ARBA" id="ARBA00022723"/>
    </source>
</evidence>
<dbReference type="GO" id="GO:0016787">
    <property type="term" value="F:hydrolase activity"/>
    <property type="evidence" value="ECO:0007669"/>
    <property type="project" value="UniProtKB-KW"/>
</dbReference>
<name>A0ABY8SRH0_9BURK</name>
<accession>A0ABY8SRH0</accession>
<dbReference type="Proteomes" id="UP001240697">
    <property type="component" value="Chromosome"/>
</dbReference>
<keyword evidence="4" id="KW-1185">Reference proteome</keyword>
<proteinExistence type="predicted"/>
<dbReference type="InterPro" id="IPR036663">
    <property type="entry name" value="Fumarylacetoacetase_C_sf"/>
</dbReference>
<gene>
    <name evidence="3" type="ORF">QMY55_00305</name>
</gene>
<dbReference type="PANTHER" id="PTHR11820:SF114">
    <property type="entry name" value="4-HYDROXYPHENYLACETATE CATABOLISM PROTEIN"/>
    <property type="match status" value="1"/>
</dbReference>
<evidence type="ECO:0000259" key="2">
    <source>
        <dbReference type="Pfam" id="PF01557"/>
    </source>
</evidence>
<reference evidence="3 4" key="1">
    <citation type="submission" date="2023-05" db="EMBL/GenBank/DDBJ databases">
        <authorList>
            <person name="Yin Y."/>
            <person name="Lu Z."/>
        </authorList>
    </citation>
    <scope>NUCLEOTIDE SEQUENCE [LARGE SCALE GENOMIC DNA]</scope>
    <source>
        <strain evidence="3 4">ZM22</strain>
    </source>
</reference>
<sequence>MQIQPFLLSDDLPLGTVYGALLNDRATVQRLAPQFDSAPYKAAPRAPVLYIKPRNTFASDGAAVATPAELRIDATIGLVIGEKANRVTADQALKHVAGFVLASDLTLPHDNYYRPAIRQRDRDGFLPLSALLQGDAGFDPDKATLSISVNGRPVYERSFATLVRPAAQLIADVTEFMTLAVGDVLLLGPGEASPVARAGDQVHITVPGLGELRHSVAEEKLA</sequence>
<dbReference type="Gene3D" id="3.90.850.10">
    <property type="entry name" value="Fumarylacetoacetase-like, C-terminal domain"/>
    <property type="match status" value="1"/>
</dbReference>
<keyword evidence="3" id="KW-0378">Hydrolase</keyword>
<evidence type="ECO:0000313" key="3">
    <source>
        <dbReference type="EMBL" id="WHS65639.1"/>
    </source>
</evidence>
<dbReference type="InterPro" id="IPR011234">
    <property type="entry name" value="Fumarylacetoacetase-like_C"/>
</dbReference>
<evidence type="ECO:0000313" key="4">
    <source>
        <dbReference type="Proteomes" id="UP001240697"/>
    </source>
</evidence>
<dbReference type="SUPFAM" id="SSF56529">
    <property type="entry name" value="FAH"/>
    <property type="match status" value="1"/>
</dbReference>
<dbReference type="EMBL" id="CP125947">
    <property type="protein sequence ID" value="WHS65639.1"/>
    <property type="molecule type" value="Genomic_DNA"/>
</dbReference>